<dbReference type="GO" id="GO:0003677">
    <property type="term" value="F:DNA binding"/>
    <property type="evidence" value="ECO:0007669"/>
    <property type="project" value="UniProtKB-KW"/>
</dbReference>
<dbReference type="PROSITE" id="PS50949">
    <property type="entry name" value="HTH_GNTR"/>
    <property type="match status" value="1"/>
</dbReference>
<dbReference type="GO" id="GO:0003700">
    <property type="term" value="F:DNA-binding transcription factor activity"/>
    <property type="evidence" value="ECO:0007669"/>
    <property type="project" value="InterPro"/>
</dbReference>
<evidence type="ECO:0000256" key="1">
    <source>
        <dbReference type="ARBA" id="ARBA00023015"/>
    </source>
</evidence>
<organism evidence="5">
    <name type="scientific">bioreactor metagenome</name>
    <dbReference type="NCBI Taxonomy" id="1076179"/>
    <lineage>
        <taxon>unclassified sequences</taxon>
        <taxon>metagenomes</taxon>
        <taxon>ecological metagenomes</taxon>
    </lineage>
</organism>
<dbReference type="InterPro" id="IPR036390">
    <property type="entry name" value="WH_DNA-bd_sf"/>
</dbReference>
<feature type="domain" description="HTH gntR-type" evidence="4">
    <location>
        <begin position="23"/>
        <end position="91"/>
    </location>
</feature>
<reference evidence="5" key="1">
    <citation type="submission" date="2019-08" db="EMBL/GenBank/DDBJ databases">
        <authorList>
            <person name="Kucharzyk K."/>
            <person name="Murdoch R.W."/>
            <person name="Higgins S."/>
            <person name="Loffler F."/>
        </authorList>
    </citation>
    <scope>NUCLEOTIDE SEQUENCE</scope>
</reference>
<keyword evidence="3" id="KW-0804">Transcription</keyword>
<dbReference type="SUPFAM" id="SSF64288">
    <property type="entry name" value="Chorismate lyase-like"/>
    <property type="match status" value="1"/>
</dbReference>
<gene>
    <name evidence="5" type="primary">yvoA_2</name>
    <name evidence="5" type="ORF">SDC9_05429</name>
</gene>
<sequence>MAEVPQEKEISNEIHILNRSGPKPLYAQLEEILRADIREGRLAHHEAIPSENELSRLYELSRMTVRGVITRLVNEGLLYRVPGKGTFVAEPKIMTGPLSQKGIREQLEAQGYETGTTMLDKRVERADQSISEGLSLPPGSPVYRLERLRYANGEPLALERSYIPEELCEDFFQQNLEKEPLCNILEKRYSIVATHGVETLESCQASAEEARLLKVPRGSALLLLHYTLFSQTGAPFEFTKVVFRGDRFKLRFAFSR</sequence>
<dbReference type="PANTHER" id="PTHR44846:SF1">
    <property type="entry name" value="MANNOSYL-D-GLYCERATE TRANSPORT_METABOLISM SYSTEM REPRESSOR MNGR-RELATED"/>
    <property type="match status" value="1"/>
</dbReference>
<comment type="caution">
    <text evidence="5">The sequence shown here is derived from an EMBL/GenBank/DDBJ whole genome shotgun (WGS) entry which is preliminary data.</text>
</comment>
<dbReference type="PANTHER" id="PTHR44846">
    <property type="entry name" value="MANNOSYL-D-GLYCERATE TRANSPORT/METABOLISM SYSTEM REPRESSOR MNGR-RELATED"/>
    <property type="match status" value="1"/>
</dbReference>
<dbReference type="PRINTS" id="PR00035">
    <property type="entry name" value="HTHGNTR"/>
</dbReference>
<dbReference type="Pfam" id="PF07702">
    <property type="entry name" value="UTRA"/>
    <property type="match status" value="1"/>
</dbReference>
<dbReference type="GO" id="GO:0045892">
    <property type="term" value="P:negative regulation of DNA-templated transcription"/>
    <property type="evidence" value="ECO:0007669"/>
    <property type="project" value="TreeGrafter"/>
</dbReference>
<keyword evidence="1" id="KW-0805">Transcription regulation</keyword>
<dbReference type="InterPro" id="IPR000524">
    <property type="entry name" value="Tscrpt_reg_HTH_GntR"/>
</dbReference>
<dbReference type="CDD" id="cd07377">
    <property type="entry name" value="WHTH_GntR"/>
    <property type="match status" value="1"/>
</dbReference>
<dbReference type="InterPro" id="IPR036388">
    <property type="entry name" value="WH-like_DNA-bd_sf"/>
</dbReference>
<name>A0A644SZ16_9ZZZZ</name>
<evidence type="ECO:0000259" key="4">
    <source>
        <dbReference type="PROSITE" id="PS50949"/>
    </source>
</evidence>
<dbReference type="SUPFAM" id="SSF46785">
    <property type="entry name" value="Winged helix' DNA-binding domain"/>
    <property type="match status" value="1"/>
</dbReference>
<dbReference type="InterPro" id="IPR028978">
    <property type="entry name" value="Chorismate_lyase_/UTRA_dom_sf"/>
</dbReference>
<protein>
    <submittedName>
        <fullName evidence="5">HTH-type transcriptional repressor YvoA</fullName>
    </submittedName>
</protein>
<dbReference type="InterPro" id="IPR050679">
    <property type="entry name" value="Bact_HTH_transcr_reg"/>
</dbReference>
<evidence type="ECO:0000256" key="3">
    <source>
        <dbReference type="ARBA" id="ARBA00023163"/>
    </source>
</evidence>
<evidence type="ECO:0000256" key="2">
    <source>
        <dbReference type="ARBA" id="ARBA00023125"/>
    </source>
</evidence>
<dbReference type="SMART" id="SM00345">
    <property type="entry name" value="HTH_GNTR"/>
    <property type="match status" value="1"/>
</dbReference>
<accession>A0A644SZ16</accession>
<dbReference type="Gene3D" id="3.40.1410.10">
    <property type="entry name" value="Chorismate lyase-like"/>
    <property type="match status" value="1"/>
</dbReference>
<dbReference type="Gene3D" id="1.10.10.10">
    <property type="entry name" value="Winged helix-like DNA-binding domain superfamily/Winged helix DNA-binding domain"/>
    <property type="match status" value="1"/>
</dbReference>
<keyword evidence="2" id="KW-0238">DNA-binding</keyword>
<proteinExistence type="predicted"/>
<dbReference type="EMBL" id="VSSQ01000010">
    <property type="protein sequence ID" value="MPL59873.1"/>
    <property type="molecule type" value="Genomic_DNA"/>
</dbReference>
<dbReference type="Pfam" id="PF00392">
    <property type="entry name" value="GntR"/>
    <property type="match status" value="1"/>
</dbReference>
<evidence type="ECO:0000313" key="5">
    <source>
        <dbReference type="EMBL" id="MPL59873.1"/>
    </source>
</evidence>
<dbReference type="AlphaFoldDB" id="A0A644SZ16"/>
<dbReference type="FunFam" id="1.10.10.10:FF:000079">
    <property type="entry name" value="GntR family transcriptional regulator"/>
    <property type="match status" value="1"/>
</dbReference>
<dbReference type="InterPro" id="IPR011663">
    <property type="entry name" value="UTRA"/>
</dbReference>
<dbReference type="SMART" id="SM00866">
    <property type="entry name" value="UTRA"/>
    <property type="match status" value="1"/>
</dbReference>